<comment type="similarity">
    <text evidence="3">Belongs to the short-chain dehydrogenases/reductases (SDR) family.</text>
</comment>
<dbReference type="PRINTS" id="PR00081">
    <property type="entry name" value="GDHRDH"/>
</dbReference>
<comment type="pathway">
    <text evidence="2">Lipid metabolism.</text>
</comment>
<feature type="transmembrane region" description="Helical" evidence="26">
    <location>
        <begin position="941"/>
        <end position="960"/>
    </location>
</feature>
<dbReference type="STRING" id="300112.A0A4S2KJP4"/>
<evidence type="ECO:0000256" key="14">
    <source>
        <dbReference type="ARBA" id="ARBA00049069"/>
    </source>
</evidence>
<protein>
    <recommendedName>
        <fullName evidence="20">(3R)-3-hydroxyacyl-CoA dehydrogenase</fullName>
        <ecNumber evidence="19">1.1.1.239</ecNumber>
        <ecNumber evidence="4">1.1.1.n12</ecNumber>
    </recommendedName>
    <alternativeName>
        <fullName evidence="22">17-beta-hydroxysteroid dehydrogenase 8</fullName>
    </alternativeName>
    <alternativeName>
        <fullName evidence="21">3-ketoacyl-[acyl-carrier-protein] reductase alpha subunit</fullName>
    </alternativeName>
    <alternativeName>
        <fullName evidence="24">3-oxoacyl-[acyl-carrier-protein] reductase</fullName>
    </alternativeName>
    <alternativeName>
        <fullName evidence="25">Estradiol 17-beta-dehydrogenase 8</fullName>
    </alternativeName>
    <alternativeName>
        <fullName evidence="23">Testosterone 17-beta-dehydrogenase 8</fullName>
    </alternativeName>
</protein>
<evidence type="ECO:0000256" key="15">
    <source>
        <dbReference type="ARBA" id="ARBA00050232"/>
    </source>
</evidence>
<dbReference type="InterPro" id="IPR020904">
    <property type="entry name" value="Sc_DH/Rdtase_CS"/>
</dbReference>
<keyword evidence="26" id="KW-1133">Transmembrane helix</keyword>
<feature type="transmembrane region" description="Helical" evidence="26">
    <location>
        <begin position="728"/>
        <end position="749"/>
    </location>
</feature>
<comment type="pathway">
    <text evidence="13">Steroid biosynthesis; estrogen biosynthesis.</text>
</comment>
<evidence type="ECO:0000256" key="10">
    <source>
        <dbReference type="ARBA" id="ARBA00023098"/>
    </source>
</evidence>
<comment type="catalytic activity">
    <reaction evidence="16">
        <text>17beta-hydroxy-5alpha-androstan-3-one + NAD(+) = 5alpha-androstan-3,17-dione + NADH + H(+)</text>
        <dbReference type="Rhea" id="RHEA:41992"/>
        <dbReference type="ChEBI" id="CHEBI:15378"/>
        <dbReference type="ChEBI" id="CHEBI:15994"/>
        <dbReference type="ChEBI" id="CHEBI:16330"/>
        <dbReference type="ChEBI" id="CHEBI:57540"/>
        <dbReference type="ChEBI" id="CHEBI:57945"/>
    </reaction>
    <physiologicalReaction direction="left-to-right" evidence="16">
        <dbReference type="Rhea" id="RHEA:41993"/>
    </physiologicalReaction>
</comment>
<dbReference type="InterPro" id="IPR036291">
    <property type="entry name" value="NAD(P)-bd_dom_sf"/>
</dbReference>
<feature type="transmembrane region" description="Helical" evidence="26">
    <location>
        <begin position="901"/>
        <end position="921"/>
    </location>
</feature>
<dbReference type="GO" id="GO:0006633">
    <property type="term" value="P:fatty acid biosynthetic process"/>
    <property type="evidence" value="ECO:0007669"/>
    <property type="project" value="UniProtKB-KW"/>
</dbReference>
<sequence length="1047" mass="117017">MKSRFKECKYIKSAGSGIGREVCRVFAREGANVVATDQNVKTAVETVATLEGAGHVALNVEVTDQKSIETAFDHVLKKFSRPPTVIVNSAGIARDNFLVKLSNSNFDDVINVNLKGTFLVMQTAVKAMITANATKNSSIINISSIIGKLGNIGQSNYSASKAGVIAMTKSASMELGQFGIRVNVVLPGFIDTPIVITVPDKVKELLMKKIPLQRIGKPQEVAEVIAFLASDKSSYFCTVSMIRWILKNKKINMRSTMHLPFVILLIFSAICVHAEEISTEIPSSVTEEPILRVRSLPTTTNVVERNWTSLSDMLDVFSARNLVKNWVEGKYPVGVQCGKDITMYIDALKNEELWALKIDDASGRFTTGFFWGNSYFMGSATECHYIGKNPSHHTYSKQHVKDSKVTTFEEIHTESRKKINTGISGTSVWTQTDSVEMPFQLGFYMLKLSINVSYTPTRLIHLGVCLPFSCTASDVVIIGKLAASELAAKHSTIEKVRDQHNSYDMYTDPIFWVLSGVSVVVLILMILGTGYEYHLSRKLVRKRNAIYDLEKHGKLDHLTNGDRKVINAVQGKVYLPVPVADSSSNGMQSINNNNSLENDLRASTKEEQQLSTFEELLLSFSVPANLRVICDRNVGRDTISTVHGLRAISMAWVILGHTCIIVFKYSDNMEYRKVVEKRFLFQTITNGAFSVDTFFFMGGLLVAFLYFRTNAKGDLKRLTQGTRGFAAGTLKFIGLLLYRFCRLTTPYMFVLGVVEISMKHFYTNSVFEPPTADHYNCPNYWWRNLLYINTWFPVDQMCMLWSWYLADDTQFYIVGGVILILATNHFKIAAFALVTLLVSSWVTTGYIALVNNHMPSLDDPLALFDKIYDKPWTRLGPYLIGMTVGYFLFKTDCKVKMSKTTVVVGWLLSSACLLSLLYGLYEAELTPVTAAAYSSLSHSAWALGLAWIVIACSTGYGGYVNKILSWPLLYPFSRVTYCSYLVHPLVIRLTAMNLDSPFHLGKDVMMITFLGQLVLSYALSFVVSVAFEAPVVSMLKIVSPKKRKRIQ</sequence>
<evidence type="ECO:0000259" key="27">
    <source>
        <dbReference type="SMART" id="SM00703"/>
    </source>
</evidence>
<evidence type="ECO:0000256" key="13">
    <source>
        <dbReference type="ARBA" id="ARBA00037929"/>
    </source>
</evidence>
<dbReference type="InterPro" id="IPR052728">
    <property type="entry name" value="O2_lipid_transport_reg"/>
</dbReference>
<evidence type="ECO:0000256" key="26">
    <source>
        <dbReference type="SAM" id="Phobius"/>
    </source>
</evidence>
<keyword evidence="26" id="KW-0472">Membrane</keyword>
<feature type="transmembrane region" description="Helical" evidence="26">
    <location>
        <begin position="645"/>
        <end position="663"/>
    </location>
</feature>
<dbReference type="EC" id="1.1.1.n12" evidence="4"/>
<comment type="catalytic activity">
    <reaction evidence="14">
        <text>17beta-estradiol + NAD(+) = estrone + NADH + H(+)</text>
        <dbReference type="Rhea" id="RHEA:24612"/>
        <dbReference type="ChEBI" id="CHEBI:15378"/>
        <dbReference type="ChEBI" id="CHEBI:16469"/>
        <dbReference type="ChEBI" id="CHEBI:17263"/>
        <dbReference type="ChEBI" id="CHEBI:57540"/>
        <dbReference type="ChEBI" id="CHEBI:57945"/>
        <dbReference type="EC" id="1.1.1.62"/>
    </reaction>
    <physiologicalReaction direction="left-to-right" evidence="14">
        <dbReference type="Rhea" id="RHEA:24613"/>
    </physiologicalReaction>
    <physiologicalReaction direction="right-to-left" evidence="14">
        <dbReference type="Rhea" id="RHEA:24614"/>
    </physiologicalReaction>
</comment>
<keyword evidence="6" id="KW-0597">Phosphoprotein</keyword>
<comment type="catalytic activity">
    <reaction evidence="15">
        <text>testosterone + NAD(+) = androst-4-ene-3,17-dione + NADH + H(+)</text>
        <dbReference type="Rhea" id="RHEA:14929"/>
        <dbReference type="ChEBI" id="CHEBI:15378"/>
        <dbReference type="ChEBI" id="CHEBI:16422"/>
        <dbReference type="ChEBI" id="CHEBI:17347"/>
        <dbReference type="ChEBI" id="CHEBI:57540"/>
        <dbReference type="ChEBI" id="CHEBI:57945"/>
        <dbReference type="EC" id="1.1.1.239"/>
    </reaction>
    <physiologicalReaction direction="left-to-right" evidence="15">
        <dbReference type="Rhea" id="RHEA:14930"/>
    </physiologicalReaction>
</comment>
<evidence type="ECO:0000256" key="11">
    <source>
        <dbReference type="ARBA" id="ARBA00023128"/>
    </source>
</evidence>
<dbReference type="FunFam" id="3.40.50.720:FF:000231">
    <property type="entry name" value="Estradiol 17-beta-dehydrogenase 8"/>
    <property type="match status" value="1"/>
</dbReference>
<dbReference type="Pfam" id="PF01757">
    <property type="entry name" value="Acyl_transf_3"/>
    <property type="match status" value="1"/>
</dbReference>
<feature type="transmembrane region" description="Helical" evidence="26">
    <location>
        <begin position="801"/>
        <end position="821"/>
    </location>
</feature>
<dbReference type="PANTHER" id="PTHR11161">
    <property type="entry name" value="O-ACYLTRANSFERASE"/>
    <property type="match status" value="1"/>
</dbReference>
<evidence type="ECO:0000256" key="9">
    <source>
        <dbReference type="ARBA" id="ARBA00023027"/>
    </source>
</evidence>
<dbReference type="GO" id="GO:0008210">
    <property type="term" value="P:estrogen metabolic process"/>
    <property type="evidence" value="ECO:0007669"/>
    <property type="project" value="UniProtKB-ARBA"/>
</dbReference>
<keyword evidence="7" id="KW-0276">Fatty acid metabolism</keyword>
<dbReference type="PRINTS" id="PR00080">
    <property type="entry name" value="SDRFAMILY"/>
</dbReference>
<evidence type="ECO:0000256" key="4">
    <source>
        <dbReference type="ARBA" id="ARBA00012456"/>
    </source>
</evidence>
<comment type="caution">
    <text evidence="28">The sequence shown here is derived from an EMBL/GenBank/DDBJ whole genome shotgun (WGS) entry which is preliminary data.</text>
</comment>
<evidence type="ECO:0000313" key="29">
    <source>
        <dbReference type="Proteomes" id="UP000310200"/>
    </source>
</evidence>
<dbReference type="Pfam" id="PF13561">
    <property type="entry name" value="adh_short_C2"/>
    <property type="match status" value="1"/>
</dbReference>
<proteinExistence type="inferred from homology"/>
<dbReference type="Gene3D" id="3.40.50.720">
    <property type="entry name" value="NAD(P)-binding Rossmann-like Domain"/>
    <property type="match status" value="1"/>
</dbReference>
<evidence type="ECO:0000256" key="18">
    <source>
        <dbReference type="ARBA" id="ARBA00065174"/>
    </source>
</evidence>
<reference evidence="28 29" key="1">
    <citation type="journal article" date="2019" name="Philos. Trans. R. Soc. Lond., B, Biol. Sci.">
        <title>Ant behaviour and brain gene expression of defending hosts depend on the ecological success of the intruding social parasite.</title>
        <authorList>
            <person name="Kaur R."/>
            <person name="Stoldt M."/>
            <person name="Jongepier E."/>
            <person name="Feldmeyer B."/>
            <person name="Menzel F."/>
            <person name="Bornberg-Bauer E."/>
            <person name="Foitzik S."/>
        </authorList>
    </citation>
    <scope>NUCLEOTIDE SEQUENCE [LARGE SCALE GENOMIC DNA]</scope>
    <source>
        <tissue evidence="28">Whole body</tissue>
    </source>
</reference>
<dbReference type="PANTHER" id="PTHR11161:SF72">
    <property type="entry name" value="FI21449P1"/>
    <property type="match status" value="1"/>
</dbReference>
<evidence type="ECO:0000256" key="23">
    <source>
        <dbReference type="ARBA" id="ARBA00081936"/>
    </source>
</evidence>
<feature type="transmembrane region" description="Helical" evidence="26">
    <location>
        <begin position="1014"/>
        <end position="1038"/>
    </location>
</feature>
<evidence type="ECO:0000256" key="12">
    <source>
        <dbReference type="ARBA" id="ARBA00023160"/>
    </source>
</evidence>
<dbReference type="EMBL" id="QBLH01002112">
    <property type="protein sequence ID" value="TGZ49570.1"/>
    <property type="molecule type" value="Genomic_DNA"/>
</dbReference>
<feature type="transmembrane region" description="Helical" evidence="26">
    <location>
        <begin position="683"/>
        <end position="707"/>
    </location>
</feature>
<evidence type="ECO:0000256" key="2">
    <source>
        <dbReference type="ARBA" id="ARBA00005189"/>
    </source>
</evidence>
<evidence type="ECO:0000256" key="3">
    <source>
        <dbReference type="ARBA" id="ARBA00006484"/>
    </source>
</evidence>
<evidence type="ECO:0000256" key="24">
    <source>
        <dbReference type="ARBA" id="ARBA00083097"/>
    </source>
</evidence>
<keyword evidence="5" id="KW-0444">Lipid biosynthesis</keyword>
<comment type="subcellular location">
    <subcellularLocation>
        <location evidence="1">Mitochondrion matrix</location>
    </subcellularLocation>
</comment>
<keyword evidence="11" id="KW-0496">Mitochondrion</keyword>
<dbReference type="SMART" id="SM00703">
    <property type="entry name" value="NRF"/>
    <property type="match status" value="1"/>
</dbReference>
<dbReference type="Pfam" id="PF20146">
    <property type="entry name" value="NRF"/>
    <property type="match status" value="1"/>
</dbReference>
<keyword evidence="10" id="KW-0443">Lipid metabolism</keyword>
<keyword evidence="9" id="KW-0520">NAD</keyword>
<organism evidence="28 29">
    <name type="scientific">Temnothorax longispinosus</name>
    <dbReference type="NCBI Taxonomy" id="300112"/>
    <lineage>
        <taxon>Eukaryota</taxon>
        <taxon>Metazoa</taxon>
        <taxon>Ecdysozoa</taxon>
        <taxon>Arthropoda</taxon>
        <taxon>Hexapoda</taxon>
        <taxon>Insecta</taxon>
        <taxon>Pterygota</taxon>
        <taxon>Neoptera</taxon>
        <taxon>Endopterygota</taxon>
        <taxon>Hymenoptera</taxon>
        <taxon>Apocrita</taxon>
        <taxon>Aculeata</taxon>
        <taxon>Formicoidea</taxon>
        <taxon>Formicidae</taxon>
        <taxon>Myrmicinae</taxon>
        <taxon>Temnothorax</taxon>
    </lineage>
</organism>
<feature type="transmembrane region" description="Helical" evidence="26">
    <location>
        <begin position="828"/>
        <end position="851"/>
    </location>
</feature>
<evidence type="ECO:0000256" key="25">
    <source>
        <dbReference type="ARBA" id="ARBA00083258"/>
    </source>
</evidence>
<dbReference type="EC" id="1.1.1.239" evidence="19"/>
<evidence type="ECO:0000256" key="19">
    <source>
        <dbReference type="ARBA" id="ARBA00066822"/>
    </source>
</evidence>
<keyword evidence="29" id="KW-1185">Reference proteome</keyword>
<evidence type="ECO:0000256" key="7">
    <source>
        <dbReference type="ARBA" id="ARBA00022832"/>
    </source>
</evidence>
<keyword evidence="12" id="KW-0275">Fatty acid biosynthesis</keyword>
<dbReference type="PROSITE" id="PS00061">
    <property type="entry name" value="ADH_SHORT"/>
    <property type="match status" value="1"/>
</dbReference>
<dbReference type="GO" id="GO:0047035">
    <property type="term" value="F:testosterone dehydrogenase (NAD+) activity"/>
    <property type="evidence" value="ECO:0007669"/>
    <property type="project" value="UniProtKB-EC"/>
</dbReference>
<dbReference type="InterPro" id="IPR006621">
    <property type="entry name" value="Nose-resist-to-fluoxetine_N"/>
</dbReference>
<feature type="transmembrane region" description="Helical" evidence="26">
    <location>
        <begin position="972"/>
        <end position="994"/>
    </location>
</feature>
<evidence type="ECO:0000313" key="28">
    <source>
        <dbReference type="EMBL" id="TGZ49570.1"/>
    </source>
</evidence>
<evidence type="ECO:0000256" key="20">
    <source>
        <dbReference type="ARBA" id="ARBA00070911"/>
    </source>
</evidence>
<dbReference type="GO" id="GO:0016747">
    <property type="term" value="F:acyltransferase activity, transferring groups other than amino-acyl groups"/>
    <property type="evidence" value="ECO:0007669"/>
    <property type="project" value="InterPro"/>
</dbReference>
<gene>
    <name evidence="28" type="ORF">DBV15_02014</name>
</gene>
<dbReference type="InterPro" id="IPR002347">
    <property type="entry name" value="SDR_fam"/>
</dbReference>
<evidence type="ECO:0000256" key="5">
    <source>
        <dbReference type="ARBA" id="ARBA00022516"/>
    </source>
</evidence>
<dbReference type="Proteomes" id="UP000310200">
    <property type="component" value="Unassembled WGS sequence"/>
</dbReference>
<comment type="catalytic activity">
    <reaction evidence="17">
        <text>a (3R)-3-hydroxyacyl-CoA + NAD(+) = a 3-oxoacyl-CoA + NADH + H(+)</text>
        <dbReference type="Rhea" id="RHEA:32711"/>
        <dbReference type="ChEBI" id="CHEBI:15378"/>
        <dbReference type="ChEBI" id="CHEBI:57319"/>
        <dbReference type="ChEBI" id="CHEBI:57540"/>
        <dbReference type="ChEBI" id="CHEBI:57945"/>
        <dbReference type="ChEBI" id="CHEBI:90726"/>
        <dbReference type="EC" id="1.1.1.n12"/>
    </reaction>
    <physiologicalReaction direction="left-to-right" evidence="17">
        <dbReference type="Rhea" id="RHEA:32712"/>
    </physiologicalReaction>
</comment>
<feature type="transmembrane region" description="Helical" evidence="26">
    <location>
        <begin position="871"/>
        <end position="889"/>
    </location>
</feature>
<evidence type="ECO:0000256" key="21">
    <source>
        <dbReference type="ARBA" id="ARBA00077835"/>
    </source>
</evidence>
<dbReference type="GO" id="GO:0004303">
    <property type="term" value="F:estradiol 17-beta-dehydrogenase [NAD(P)+] activity"/>
    <property type="evidence" value="ECO:0007669"/>
    <property type="project" value="UniProtKB-EC"/>
</dbReference>
<dbReference type="InterPro" id="IPR002656">
    <property type="entry name" value="Acyl_transf_3_dom"/>
</dbReference>
<evidence type="ECO:0000256" key="22">
    <source>
        <dbReference type="ARBA" id="ARBA00081419"/>
    </source>
</evidence>
<accession>A0A4S2KJP4</accession>
<evidence type="ECO:0000256" key="16">
    <source>
        <dbReference type="ARBA" id="ARBA00050435"/>
    </source>
</evidence>
<feature type="transmembrane region" description="Helical" evidence="26">
    <location>
        <begin position="510"/>
        <end position="533"/>
    </location>
</feature>
<evidence type="ECO:0000256" key="1">
    <source>
        <dbReference type="ARBA" id="ARBA00004305"/>
    </source>
</evidence>
<keyword evidence="26" id="KW-0812">Transmembrane</keyword>
<feature type="domain" description="Nose resistant-to-fluoxetine protein N-terminal" evidence="27">
    <location>
        <begin position="334"/>
        <end position="500"/>
    </location>
</feature>
<dbReference type="AlphaFoldDB" id="A0A4S2KJP4"/>
<comment type="subunit">
    <text evidence="18">Heterotetramer with CBR4; contains two molecules of HSD17B8 and CBR4.</text>
</comment>
<evidence type="ECO:0000256" key="6">
    <source>
        <dbReference type="ARBA" id="ARBA00022553"/>
    </source>
</evidence>
<dbReference type="GO" id="GO:0005759">
    <property type="term" value="C:mitochondrial matrix"/>
    <property type="evidence" value="ECO:0007669"/>
    <property type="project" value="UniProtKB-SubCell"/>
</dbReference>
<evidence type="ECO:0000256" key="17">
    <source>
        <dbReference type="ARBA" id="ARBA00052680"/>
    </source>
</evidence>
<dbReference type="SUPFAM" id="SSF51735">
    <property type="entry name" value="NAD(P)-binding Rossmann-fold domains"/>
    <property type="match status" value="1"/>
</dbReference>
<name>A0A4S2KJP4_9HYME</name>
<evidence type="ECO:0000256" key="8">
    <source>
        <dbReference type="ARBA" id="ARBA00023002"/>
    </source>
</evidence>
<keyword evidence="8" id="KW-0560">Oxidoreductase</keyword>